<dbReference type="PRINTS" id="PR00738">
    <property type="entry name" value="GLHYDRLASE20"/>
</dbReference>
<dbReference type="InterPro" id="IPR015883">
    <property type="entry name" value="Glyco_hydro_20_cat"/>
</dbReference>
<reference evidence="7 8" key="1">
    <citation type="submission" date="2015-01" db="EMBL/GenBank/DDBJ databases">
        <title>Vibrio sp. C94 JCM 19241 whole genome shotgun sequence.</title>
        <authorList>
            <person name="Sawabe T."/>
            <person name="Meirelles P."/>
            <person name="Feng G."/>
            <person name="Sayaka M."/>
            <person name="Hattori M."/>
            <person name="Ohkuma M."/>
        </authorList>
    </citation>
    <scope>NUCLEOTIDE SEQUENCE [LARGE SCALE GENOMIC DNA]</scope>
    <source>
        <strain evidence="8">JCM 19241</strain>
    </source>
</reference>
<dbReference type="PANTHER" id="PTHR22600">
    <property type="entry name" value="BETA-HEXOSAMINIDASE"/>
    <property type="match status" value="1"/>
</dbReference>
<dbReference type="PANTHER" id="PTHR22600:SF57">
    <property type="entry name" value="BETA-N-ACETYLHEXOSAMINIDASE"/>
    <property type="match status" value="1"/>
</dbReference>
<accession>A0A0B8QJK9</accession>
<dbReference type="Gene3D" id="3.20.20.80">
    <property type="entry name" value="Glycosidases"/>
    <property type="match status" value="1"/>
</dbReference>
<comment type="caution">
    <text evidence="7">The sequence shown here is derived from an EMBL/GenBank/DDBJ whole genome shotgun (WGS) entry which is preliminary data.</text>
</comment>
<dbReference type="GO" id="GO:0005975">
    <property type="term" value="P:carbohydrate metabolic process"/>
    <property type="evidence" value="ECO:0007669"/>
    <property type="project" value="InterPro"/>
</dbReference>
<dbReference type="SUPFAM" id="SSF51445">
    <property type="entry name" value="(Trans)glycosidases"/>
    <property type="match status" value="1"/>
</dbReference>
<evidence type="ECO:0000256" key="1">
    <source>
        <dbReference type="ARBA" id="ARBA00001231"/>
    </source>
</evidence>
<name>A0A0B8QJK9_9VIBR</name>
<evidence type="ECO:0000259" key="6">
    <source>
        <dbReference type="Pfam" id="PF00728"/>
    </source>
</evidence>
<feature type="domain" description="Glycoside hydrolase family 20 catalytic" evidence="6">
    <location>
        <begin position="57"/>
        <end position="99"/>
    </location>
</feature>
<dbReference type="EMBL" id="BBSC01000003">
    <property type="protein sequence ID" value="GAM74739.1"/>
    <property type="molecule type" value="Genomic_DNA"/>
</dbReference>
<dbReference type="AlphaFoldDB" id="A0A0B8QJK9"/>
<evidence type="ECO:0000313" key="7">
    <source>
        <dbReference type="EMBL" id="GAM74739.1"/>
    </source>
</evidence>
<comment type="catalytic activity">
    <reaction evidence="1">
        <text>Hydrolysis of terminal non-reducing N-acetyl-D-hexosamine residues in N-acetyl-beta-D-hexosaminides.</text>
        <dbReference type="EC" id="3.2.1.52"/>
    </reaction>
</comment>
<evidence type="ECO:0000256" key="4">
    <source>
        <dbReference type="ARBA" id="ARBA00022801"/>
    </source>
</evidence>
<dbReference type="GO" id="GO:0016020">
    <property type="term" value="C:membrane"/>
    <property type="evidence" value="ECO:0007669"/>
    <property type="project" value="TreeGrafter"/>
</dbReference>
<dbReference type="Proteomes" id="UP000031666">
    <property type="component" value="Unassembled WGS sequence"/>
</dbReference>
<reference evidence="7 8" key="2">
    <citation type="submission" date="2015-01" db="EMBL/GenBank/DDBJ databases">
        <authorList>
            <consortium name="NBRP consortium"/>
            <person name="Sawabe T."/>
            <person name="Meirelles P."/>
            <person name="Feng G."/>
            <person name="Sayaka M."/>
            <person name="Hattori M."/>
            <person name="Ohkuma M."/>
        </authorList>
    </citation>
    <scope>NUCLEOTIDE SEQUENCE [LARGE SCALE GENOMIC DNA]</scope>
    <source>
        <strain evidence="8">JCM 19241</strain>
    </source>
</reference>
<dbReference type="EC" id="3.2.1.52" evidence="3"/>
<gene>
    <name evidence="7" type="ORF">JCM19241_1082</name>
</gene>
<organism evidence="7 8">
    <name type="scientific">Vibrio ishigakensis</name>
    <dbReference type="NCBI Taxonomy" id="1481914"/>
    <lineage>
        <taxon>Bacteria</taxon>
        <taxon>Pseudomonadati</taxon>
        <taxon>Pseudomonadota</taxon>
        <taxon>Gammaproteobacteria</taxon>
        <taxon>Vibrionales</taxon>
        <taxon>Vibrionaceae</taxon>
        <taxon>Vibrio</taxon>
    </lineage>
</organism>
<keyword evidence="7" id="KW-0326">Glycosidase</keyword>
<dbReference type="Pfam" id="PF00728">
    <property type="entry name" value="Glyco_hydro_20"/>
    <property type="match status" value="1"/>
</dbReference>
<comment type="similarity">
    <text evidence="2">Belongs to the glycosyl hydrolase 20 family.</text>
</comment>
<dbReference type="InterPro" id="IPR017853">
    <property type="entry name" value="GH"/>
</dbReference>
<dbReference type="GO" id="GO:0030203">
    <property type="term" value="P:glycosaminoglycan metabolic process"/>
    <property type="evidence" value="ECO:0007669"/>
    <property type="project" value="TreeGrafter"/>
</dbReference>
<evidence type="ECO:0000256" key="2">
    <source>
        <dbReference type="ARBA" id="ARBA00006285"/>
    </source>
</evidence>
<protein>
    <recommendedName>
        <fullName evidence="3">beta-N-acetylhexosaminidase</fullName>
        <ecNumber evidence="3">3.2.1.52</ecNumber>
    </recommendedName>
    <alternativeName>
        <fullName evidence="5">Beta-N-acetylhexosaminidase</fullName>
    </alternativeName>
</protein>
<dbReference type="GO" id="GO:0004563">
    <property type="term" value="F:beta-N-acetylhexosaminidase activity"/>
    <property type="evidence" value="ECO:0007669"/>
    <property type="project" value="UniProtKB-EC"/>
</dbReference>
<proteinExistence type="inferred from homology"/>
<evidence type="ECO:0000256" key="5">
    <source>
        <dbReference type="ARBA" id="ARBA00030512"/>
    </source>
</evidence>
<sequence length="310" mass="35061">MSYTEFNLKLDDKGFAEGSYQLIGNVRWPTTGEVIASSSIKGSVIPEPNGGYPAVLNKDEEKLILGGEITIWLENKDSYTVENYLWPRSYAIAERLWSNQNLTDERSMYKRMQVMDTWSEVSVGLRHHADADMLLKRIAKGQNISDLRTLGNYIEPAQYYARNWEKWISTEPHGELYNQYERLNRFVDALPVESMAVYEMKDLVQAYGTGDESALDKLNMHYQKAQMSAIASKPIFADNVSSVDTVIVAEKAKEISELGLKLIEMAKAGDKISESDTKAYQAQIDDAAIILDETIVAIVRPTEQLLNQLK</sequence>
<keyword evidence="4 7" id="KW-0378">Hydrolase</keyword>
<evidence type="ECO:0000256" key="3">
    <source>
        <dbReference type="ARBA" id="ARBA00012663"/>
    </source>
</evidence>
<dbReference type="STRING" id="1481914.JCM19241_1082"/>
<evidence type="ECO:0000313" key="8">
    <source>
        <dbReference type="Proteomes" id="UP000031666"/>
    </source>
</evidence>
<dbReference type="InterPro" id="IPR025705">
    <property type="entry name" value="Beta_hexosaminidase_sua/sub"/>
</dbReference>